<dbReference type="RefSeq" id="WP_262889268.1">
    <property type="nucleotide sequence ID" value="NZ_BMPA01000004.1"/>
</dbReference>
<reference evidence="1 2" key="1">
    <citation type="submission" date="2020-03" db="EMBL/GenBank/DDBJ databases">
        <title>Genomic Encyclopedia of Type Strains, Phase IV (KMG-IV): sequencing the most valuable type-strain genomes for metagenomic binning, comparative biology and taxonomic classification.</title>
        <authorList>
            <person name="Goeker M."/>
        </authorList>
    </citation>
    <scope>NUCLEOTIDE SEQUENCE [LARGE SCALE GENOMIC DNA]</scope>
    <source>
        <strain evidence="1 2">DSM 105722</strain>
    </source>
</reference>
<accession>A0A7X5YAY6</accession>
<dbReference type="GeneID" id="86892600"/>
<gene>
    <name evidence="1" type="ORF">GGR15_001385</name>
</gene>
<sequence>MNDYLVTYKFIGLTREELDKLIDEIFEEMGIVPLRVEKVEE</sequence>
<dbReference type="Proteomes" id="UP000576368">
    <property type="component" value="Unassembled WGS sequence"/>
</dbReference>
<evidence type="ECO:0000313" key="1">
    <source>
        <dbReference type="EMBL" id="NJC17770.1"/>
    </source>
</evidence>
<evidence type="ECO:0000313" key="2">
    <source>
        <dbReference type="Proteomes" id="UP000576368"/>
    </source>
</evidence>
<proteinExistence type="predicted"/>
<dbReference type="EMBL" id="JAATLI010000004">
    <property type="protein sequence ID" value="NJC17770.1"/>
    <property type="molecule type" value="Genomic_DNA"/>
</dbReference>
<comment type="caution">
    <text evidence="1">The sequence shown here is derived from an EMBL/GenBank/DDBJ whole genome shotgun (WGS) entry which is preliminary data.</text>
</comment>
<organism evidence="1 2">
    <name type="scientific">Butyricimonas paravirosa</name>
    <dbReference type="NCBI Taxonomy" id="1472417"/>
    <lineage>
        <taxon>Bacteria</taxon>
        <taxon>Pseudomonadati</taxon>
        <taxon>Bacteroidota</taxon>
        <taxon>Bacteroidia</taxon>
        <taxon>Bacteroidales</taxon>
        <taxon>Odoribacteraceae</taxon>
        <taxon>Butyricimonas</taxon>
    </lineage>
</organism>
<protein>
    <submittedName>
        <fullName evidence="1">Uncharacterized protein</fullName>
    </submittedName>
</protein>
<name>A0A7X5YAY6_9BACT</name>
<dbReference type="AlphaFoldDB" id="A0A7X5YAY6"/>